<proteinExistence type="predicted"/>
<dbReference type="OMA" id="THERKNY"/>
<dbReference type="InterPro" id="IPR008266">
    <property type="entry name" value="Tyr_kinase_AS"/>
</dbReference>
<dbReference type="GeneTree" id="ENSGT00940000177684"/>
<dbReference type="SUPFAM" id="SSF56112">
    <property type="entry name" value="Protein kinase-like (PK-like)"/>
    <property type="match status" value="1"/>
</dbReference>
<dbReference type="PROSITE" id="PS00109">
    <property type="entry name" value="PROTEIN_KINASE_TYR"/>
    <property type="match status" value="1"/>
</dbReference>
<dbReference type="GO" id="GO:0004674">
    <property type="term" value="F:protein serine/threonine kinase activity"/>
    <property type="evidence" value="ECO:0007669"/>
    <property type="project" value="TreeGrafter"/>
</dbReference>
<dbReference type="InParanoid" id="A0A6Q2YKR1"/>
<dbReference type="Gene3D" id="1.10.510.10">
    <property type="entry name" value="Transferase(Phosphotransferase) domain 1"/>
    <property type="match status" value="1"/>
</dbReference>
<evidence type="ECO:0000259" key="2">
    <source>
        <dbReference type="PROSITE" id="PS50011"/>
    </source>
</evidence>
<evidence type="ECO:0000256" key="1">
    <source>
        <dbReference type="SAM" id="MobiDB-lite"/>
    </source>
</evidence>
<organism evidence="3 4">
    <name type="scientific">Esox lucius</name>
    <name type="common">Northern pike</name>
    <dbReference type="NCBI Taxonomy" id="8010"/>
    <lineage>
        <taxon>Eukaryota</taxon>
        <taxon>Metazoa</taxon>
        <taxon>Chordata</taxon>
        <taxon>Craniata</taxon>
        <taxon>Vertebrata</taxon>
        <taxon>Euteleostomi</taxon>
        <taxon>Actinopterygii</taxon>
        <taxon>Neopterygii</taxon>
        <taxon>Teleostei</taxon>
        <taxon>Protacanthopterygii</taxon>
        <taxon>Esociformes</taxon>
        <taxon>Esocidae</taxon>
        <taxon>Esox</taxon>
    </lineage>
</organism>
<keyword evidence="4" id="KW-1185">Reference proteome</keyword>
<dbReference type="InterPro" id="IPR051681">
    <property type="entry name" value="Ser/Thr_Kinases-Pseudokinases"/>
</dbReference>
<feature type="domain" description="Protein kinase" evidence="2">
    <location>
        <begin position="131"/>
        <end position="417"/>
    </location>
</feature>
<evidence type="ECO:0000313" key="3">
    <source>
        <dbReference type="Ensembl" id="ENSELUP00000066579.2"/>
    </source>
</evidence>
<reference evidence="4" key="1">
    <citation type="journal article" date="2014" name="PLoS ONE">
        <title>The genome and linkage map of the northern pike (Esox lucius): conserved synteny revealed between the salmonid sister group and the Neoteleostei.</title>
        <authorList>
            <person name="Rondeau E.B."/>
            <person name="Minkley D.R."/>
            <person name="Leong J.S."/>
            <person name="Messmer A.M."/>
            <person name="Jantzen J.R."/>
            <person name="von Schalburg K.R."/>
            <person name="Lemon C."/>
            <person name="Bird N.H."/>
            <person name="Koop B.F."/>
        </authorList>
    </citation>
    <scope>NUCLEOTIDE SEQUENCE</scope>
</reference>
<dbReference type="InterPro" id="IPR000719">
    <property type="entry name" value="Prot_kinase_dom"/>
</dbReference>
<reference evidence="3" key="2">
    <citation type="submission" date="2020-02" db="EMBL/GenBank/DDBJ databases">
        <title>Esox lucius (northern pike) genome, fEsoLuc1, primary haplotype.</title>
        <authorList>
            <person name="Myers G."/>
            <person name="Karagic N."/>
            <person name="Meyer A."/>
            <person name="Pippel M."/>
            <person name="Reichard M."/>
            <person name="Winkler S."/>
            <person name="Tracey A."/>
            <person name="Sims Y."/>
            <person name="Howe K."/>
            <person name="Rhie A."/>
            <person name="Formenti G."/>
            <person name="Durbin R."/>
            <person name="Fedrigo O."/>
            <person name="Jarvis E.D."/>
        </authorList>
    </citation>
    <scope>NUCLEOTIDE SEQUENCE [LARGE SCALE GENOMIC DNA]</scope>
</reference>
<dbReference type="Pfam" id="PF00069">
    <property type="entry name" value="Pkinase"/>
    <property type="match status" value="1"/>
</dbReference>
<sequence>FLSGVSHQSDPVSESLSDHSAADPSSLSSDRSAADPGSEALLGCTSLFNCSCSLSCFATSQQAYPVIDGFLPSSYRTTEPRMPVVNVDSFGRRYEHLECTVSSDTNPWSLYAGISLPTDPKCEIDIEKLVTTPGNVLGRGGFGVAVQINRHQVVKTNLFPEMVNWSLPFIDREFNRYAHIASQVEEVLIGVSIKHPNILRTFGGFWCEIPNYQLGGRAVHVMERALVSLQEFMLRMKERRIVPMVELDTLRGLEYLRSRAIQHRDFTFRNVLVCHQPNRRPVPFTFKISDFGTACNFTTPDQPRGNHTNMAPEVLWCWTSSTGSDIFSWFCVMWELHSGFPLFPFKQGKLSYCRKTYAENLSDLLGVYSPENTDSFELGYMKAINARVLHAKYKDTRPTVHMIQANLDRMGANIIDK</sequence>
<protein>
    <recommendedName>
        <fullName evidence="2">Protein kinase domain-containing protein</fullName>
    </recommendedName>
</protein>
<reference evidence="3" key="4">
    <citation type="submission" date="2025-09" db="UniProtKB">
        <authorList>
            <consortium name="Ensembl"/>
        </authorList>
    </citation>
    <scope>IDENTIFICATION</scope>
</reference>
<dbReference type="PROSITE" id="PS50011">
    <property type="entry name" value="PROTEIN_KINASE_DOM"/>
    <property type="match status" value="1"/>
</dbReference>
<dbReference type="PANTHER" id="PTHR44329">
    <property type="entry name" value="SERINE/THREONINE-PROTEIN KINASE TNNI3K-RELATED"/>
    <property type="match status" value="1"/>
</dbReference>
<name>A0A6Q2YKR1_ESOLU</name>
<accession>A0A6Q2YKR1</accession>
<dbReference type="InterPro" id="IPR011009">
    <property type="entry name" value="Kinase-like_dom_sf"/>
</dbReference>
<dbReference type="Proteomes" id="UP000265140">
    <property type="component" value="Chromosome 13"/>
</dbReference>
<dbReference type="Ensembl" id="ENSELUT00000064002.2">
    <property type="protein sequence ID" value="ENSELUP00000066579.2"/>
    <property type="gene ID" value="ENSELUG00000026693.2"/>
</dbReference>
<dbReference type="GO" id="GO:0005524">
    <property type="term" value="F:ATP binding"/>
    <property type="evidence" value="ECO:0007669"/>
    <property type="project" value="InterPro"/>
</dbReference>
<feature type="region of interest" description="Disordered" evidence="1">
    <location>
        <begin position="1"/>
        <end position="34"/>
    </location>
</feature>
<evidence type="ECO:0000313" key="4">
    <source>
        <dbReference type="Proteomes" id="UP000265140"/>
    </source>
</evidence>
<dbReference type="AlphaFoldDB" id="A0A6Q2YKR1"/>
<reference evidence="3" key="3">
    <citation type="submission" date="2025-08" db="UniProtKB">
        <authorList>
            <consortium name="Ensembl"/>
        </authorList>
    </citation>
    <scope>IDENTIFICATION</scope>
</reference>
<feature type="compositionally biased region" description="Polar residues" evidence="1">
    <location>
        <begin position="1"/>
        <end position="15"/>
    </location>
</feature>